<name>A0A8S5V2K3_9CAUD</name>
<dbReference type="EMBL" id="BK016184">
    <property type="protein sequence ID" value="DAG00949.1"/>
    <property type="molecule type" value="Genomic_DNA"/>
</dbReference>
<organism evidence="1">
    <name type="scientific">CrAss-like virus sp. ctelJ1</name>
    <dbReference type="NCBI Taxonomy" id="2825838"/>
    <lineage>
        <taxon>Viruses</taxon>
        <taxon>Duplodnaviria</taxon>
        <taxon>Heunggongvirae</taxon>
        <taxon>Uroviricota</taxon>
        <taxon>Caudoviricetes</taxon>
        <taxon>Crassvirales</taxon>
    </lineage>
</organism>
<protein>
    <submittedName>
        <fullName evidence="1">Uncharacterized protein</fullName>
    </submittedName>
</protein>
<reference evidence="1" key="1">
    <citation type="journal article" date="2021" name="Proc. Natl. Acad. Sci. U.S.A.">
        <title>A Catalog of Tens of Thousands of Viruses from Human Metagenomes Reveals Hidden Associations with Chronic Diseases.</title>
        <authorList>
            <person name="Tisza M.J."/>
            <person name="Buck C.B."/>
        </authorList>
    </citation>
    <scope>NUCLEOTIDE SEQUENCE</scope>
    <source>
        <strain evidence="1">CtelJ1</strain>
    </source>
</reference>
<sequence>MKQFSVEEYLKDPNKKVVTRDGRNVRIICTDRKGTGYSVIALCTMSDGSENLDTYLPDGRTYLSADSCMDLFFAPEKKEGWVNLYDLSEGPCLGRVYSSKEVAESMITKCGLKFRPYIATVKIEWEE</sequence>
<proteinExistence type="predicted"/>
<evidence type="ECO:0000313" key="1">
    <source>
        <dbReference type="EMBL" id="DAG00949.1"/>
    </source>
</evidence>
<accession>A0A8S5V2K3</accession>